<dbReference type="RefSeq" id="WP_328962938.1">
    <property type="nucleotide sequence ID" value="NZ_CP108090.1"/>
</dbReference>
<dbReference type="Proteomes" id="UP001432039">
    <property type="component" value="Chromosome"/>
</dbReference>
<evidence type="ECO:0000259" key="2">
    <source>
        <dbReference type="Pfam" id="PF24623"/>
    </source>
</evidence>
<name>A0ABZ1TH32_STRVG</name>
<evidence type="ECO:0000313" key="3">
    <source>
        <dbReference type="EMBL" id="WUQ14121.1"/>
    </source>
</evidence>
<dbReference type="InterPro" id="IPR056911">
    <property type="entry name" value="Phage_Znf_bind_put"/>
</dbReference>
<keyword evidence="4" id="KW-1185">Reference proteome</keyword>
<accession>A0ABZ1TH32</accession>
<evidence type="ECO:0000313" key="4">
    <source>
        <dbReference type="Proteomes" id="UP001432039"/>
    </source>
</evidence>
<gene>
    <name evidence="3" type="ORF">OG517_23340</name>
</gene>
<feature type="compositionally biased region" description="Basic and acidic residues" evidence="1">
    <location>
        <begin position="210"/>
        <end position="219"/>
    </location>
</feature>
<sequence length="219" mass="24461">MNPDRIPELIARIALADPRVRRTDEAEQIAQIDMWAGILADVPFEYALDAAQRHYATTSWPLLPADIATRWQAVVRDRMNRDADPEPPGVDPDDEQAYRTQLAARRLAVAHGRTAPVDARELTAVPDEVQQRLNRIGQYIPDGARQQLAAYRPVAAERERLVRQGQADPLSVPCPWCDAPTGHACRGRRVHPSTRDPETKRQGGRKPHPSRIDAARTAA</sequence>
<feature type="domain" description="DNA-binding phage zinc finger" evidence="2">
    <location>
        <begin position="166"/>
        <end position="218"/>
    </location>
</feature>
<organism evidence="3 4">
    <name type="scientific">Streptomyces virginiae</name>
    <name type="common">Streptomyces cinnamonensis</name>
    <dbReference type="NCBI Taxonomy" id="1961"/>
    <lineage>
        <taxon>Bacteria</taxon>
        <taxon>Bacillati</taxon>
        <taxon>Actinomycetota</taxon>
        <taxon>Actinomycetes</taxon>
        <taxon>Kitasatosporales</taxon>
        <taxon>Streptomycetaceae</taxon>
        <taxon>Streptomyces</taxon>
    </lineage>
</organism>
<dbReference type="Pfam" id="PF24623">
    <property type="entry name" value="Phage_zn_bind_8"/>
    <property type="match status" value="1"/>
</dbReference>
<protein>
    <recommendedName>
        <fullName evidence="2">DNA-binding phage zinc finger domain-containing protein</fullName>
    </recommendedName>
</protein>
<dbReference type="EMBL" id="CP108090">
    <property type="protein sequence ID" value="WUQ14121.1"/>
    <property type="molecule type" value="Genomic_DNA"/>
</dbReference>
<proteinExistence type="predicted"/>
<evidence type="ECO:0000256" key="1">
    <source>
        <dbReference type="SAM" id="MobiDB-lite"/>
    </source>
</evidence>
<reference evidence="3" key="1">
    <citation type="submission" date="2022-10" db="EMBL/GenBank/DDBJ databases">
        <title>The complete genomes of actinobacterial strains from the NBC collection.</title>
        <authorList>
            <person name="Joergensen T.S."/>
            <person name="Alvarez Arevalo M."/>
            <person name="Sterndorff E.B."/>
            <person name="Faurdal D."/>
            <person name="Vuksanovic O."/>
            <person name="Mourched A.-S."/>
            <person name="Charusanti P."/>
            <person name="Shaw S."/>
            <person name="Blin K."/>
            <person name="Weber T."/>
        </authorList>
    </citation>
    <scope>NUCLEOTIDE SEQUENCE</scope>
    <source>
        <strain evidence="3">NBC_00248</strain>
    </source>
</reference>
<feature type="region of interest" description="Disordered" evidence="1">
    <location>
        <begin position="181"/>
        <end position="219"/>
    </location>
</feature>